<keyword evidence="3" id="KW-1185">Reference proteome</keyword>
<organism evidence="2 3">
    <name type="scientific">Fimbriiglobus ruber</name>
    <dbReference type="NCBI Taxonomy" id="1908690"/>
    <lineage>
        <taxon>Bacteria</taxon>
        <taxon>Pseudomonadati</taxon>
        <taxon>Planctomycetota</taxon>
        <taxon>Planctomycetia</taxon>
        <taxon>Gemmatales</taxon>
        <taxon>Gemmataceae</taxon>
        <taxon>Fimbriiglobus</taxon>
    </lineage>
</organism>
<feature type="region of interest" description="Disordered" evidence="1">
    <location>
        <begin position="302"/>
        <end position="327"/>
    </location>
</feature>
<protein>
    <submittedName>
        <fullName evidence="2">Alginate regulatory protein AlgP</fullName>
    </submittedName>
</protein>
<comment type="caution">
    <text evidence="2">The sequence shown here is derived from an EMBL/GenBank/DDBJ whole genome shotgun (WGS) entry which is preliminary data.</text>
</comment>
<evidence type="ECO:0000313" key="2">
    <source>
        <dbReference type="EMBL" id="OWK47148.1"/>
    </source>
</evidence>
<dbReference type="EMBL" id="NIDE01000001">
    <property type="protein sequence ID" value="OWK47148.1"/>
    <property type="molecule type" value="Genomic_DNA"/>
</dbReference>
<evidence type="ECO:0000313" key="3">
    <source>
        <dbReference type="Proteomes" id="UP000214646"/>
    </source>
</evidence>
<sequence length="448" mass="48141">MAERTKKELADLARRRGIVGWESMNKDELVRVLAKSEPPVKPAKPARPAAKPARQASARPSARPAARATRTTPAPAAPAVPAASSSKPAKPVNKPAVNGTAHRTPSHVNGAAKHGTNGTAKPAAKPVQPARVVPTAKSPTAPPVKPTPGQANRQAVPAKPAGKPPVVIQPTSRVEAMIPADKDLSAKATKSGPMKDRIVLTAPDPFWLHAFWELTLQSVQRAEAALGQDWHGARPILRLFDVTSQDTTSTSEAPLRDIIIHGGCNHWYIDVPQPPRSYRADIGYITRAGRFFPLSRSNVINPPKAGASEPLDGDLGGDGSPADRASNADTAHARELLDEQFNRPLKESPFGSGAVLPGKLKKFFFDIDAELIVYGKTDPTASVTLQNEPVKLRPDGRFTMRFSLPDSRQIIPAVATSSDGMEEQTIVLAVERNTKRLDPMIHDLYTEQ</sequence>
<feature type="region of interest" description="Disordered" evidence="1">
    <location>
        <begin position="35"/>
        <end position="166"/>
    </location>
</feature>
<reference evidence="3" key="1">
    <citation type="submission" date="2017-06" db="EMBL/GenBank/DDBJ databases">
        <title>Genome analysis of Fimbriiglobus ruber SP5, the first member of the order Planctomycetales with confirmed chitinolytic capability.</title>
        <authorList>
            <person name="Ravin N.V."/>
            <person name="Rakitin A.L."/>
            <person name="Ivanova A.A."/>
            <person name="Beletsky A.V."/>
            <person name="Kulichevskaya I.S."/>
            <person name="Mardanov A.V."/>
            <person name="Dedysh S.N."/>
        </authorList>
    </citation>
    <scope>NUCLEOTIDE SEQUENCE [LARGE SCALE GENOMIC DNA]</scope>
    <source>
        <strain evidence="3">SP5</strain>
    </source>
</reference>
<dbReference type="Proteomes" id="UP000214646">
    <property type="component" value="Unassembled WGS sequence"/>
</dbReference>
<feature type="compositionally biased region" description="Low complexity" evidence="1">
    <location>
        <begin position="155"/>
        <end position="166"/>
    </location>
</feature>
<evidence type="ECO:0000256" key="1">
    <source>
        <dbReference type="SAM" id="MobiDB-lite"/>
    </source>
</evidence>
<name>A0A225E8Q7_9BACT</name>
<proteinExistence type="predicted"/>
<dbReference type="Pfam" id="PF16258">
    <property type="entry name" value="DUF4912"/>
    <property type="match status" value="1"/>
</dbReference>
<dbReference type="AlphaFoldDB" id="A0A225E8Q7"/>
<accession>A0A225E8Q7</accession>
<dbReference type="InterPro" id="IPR032585">
    <property type="entry name" value="DUF4912"/>
</dbReference>
<gene>
    <name evidence="2" type="ORF">FRUB_00847</name>
</gene>
<feature type="compositionally biased region" description="Low complexity" evidence="1">
    <location>
        <begin position="46"/>
        <end position="96"/>
    </location>
</feature>